<proteinExistence type="inferred from homology"/>
<evidence type="ECO:0000313" key="8">
    <source>
        <dbReference type="Proteomes" id="UP000094969"/>
    </source>
</evidence>
<evidence type="ECO:0000256" key="5">
    <source>
        <dbReference type="ARBA" id="ARBA00023136"/>
    </source>
</evidence>
<dbReference type="RefSeq" id="WP_069691323.1">
    <property type="nucleotide sequence ID" value="NZ_CP017147.1"/>
</dbReference>
<dbReference type="EMBL" id="CP017147">
    <property type="protein sequence ID" value="AOO82113.1"/>
    <property type="molecule type" value="Genomic_DNA"/>
</dbReference>
<name>A0A1D7U416_9HYPH</name>
<sequence length="369" mass="39371">MSLQRQIGFWLASLVVFVLLLVLLRDVLLPFVAALALAYLLDPLADRLERMGMGRLAATIVILVVFLLVFVLALVLLAPLLGQQLAGLVQRLPADAAKLQALVLERGAPWLERLGGAKLATEAQSSLGNLVGEGTKWAGSVLQSLWTGGTAIIGVFSLLVLTPVIAFYLLVDWDRMCATVDGWLPLDHRETIRGLLHEMDTAIAGFLRGQALVCLLLGIFYAVGLSLLGVNFGALIGIISGFLSFIPFVGSLTGLVLSVGVAIVQFWPDWTLPLATLAVFAAGQFLEGNIFQPKFVGGSIGVHPVWLMFALLAFGTLFGFVGLLLAVPLAAVIGVLCRFALRQYLASNIYHGGDATKAAEVRMRAGADL</sequence>
<keyword evidence="5 6" id="KW-0472">Membrane</keyword>
<keyword evidence="8" id="KW-1185">Reference proteome</keyword>
<feature type="transmembrane region" description="Helical" evidence="6">
    <location>
        <begin position="209"/>
        <end position="230"/>
    </location>
</feature>
<dbReference type="STRING" id="1526658.BHK69_18180"/>
<feature type="transmembrane region" description="Helical" evidence="6">
    <location>
        <begin position="320"/>
        <end position="341"/>
    </location>
</feature>
<dbReference type="Proteomes" id="UP000094969">
    <property type="component" value="Chromosome"/>
</dbReference>
<dbReference type="PANTHER" id="PTHR21716:SF64">
    <property type="entry name" value="AI-2 TRANSPORT PROTEIN TQSA"/>
    <property type="match status" value="1"/>
</dbReference>
<evidence type="ECO:0000313" key="7">
    <source>
        <dbReference type="EMBL" id="AOO82113.1"/>
    </source>
</evidence>
<reference evidence="7 8" key="1">
    <citation type="journal article" date="2015" name="Antonie Van Leeuwenhoek">
        <title>Bosea vaviloviae sp. nov., a new species of slow-growing rhizobia isolated from nodules of the relict species Vavilovia formosa (Stev.) Fed.</title>
        <authorList>
            <person name="Safronova V.I."/>
            <person name="Kuznetsova I.G."/>
            <person name="Sazanova A.L."/>
            <person name="Kimeklis A.K."/>
            <person name="Belimov A.A."/>
            <person name="Andronov E.E."/>
            <person name="Pinaev A.G."/>
            <person name="Chizhevskaya E.P."/>
            <person name="Pukhaev A.R."/>
            <person name="Popov K.P."/>
            <person name="Willems A."/>
            <person name="Tikhonovich I.A."/>
        </authorList>
    </citation>
    <scope>NUCLEOTIDE SEQUENCE [LARGE SCALE GENOMIC DNA]</scope>
    <source>
        <strain evidence="7 8">Vaf18</strain>
    </source>
</reference>
<keyword evidence="3 6" id="KW-0812">Transmembrane</keyword>
<accession>A0A1D7U416</accession>
<evidence type="ECO:0000256" key="2">
    <source>
        <dbReference type="ARBA" id="ARBA00009773"/>
    </source>
</evidence>
<comment type="similarity">
    <text evidence="2">Belongs to the autoinducer-2 exporter (AI-2E) (TC 2.A.86) family.</text>
</comment>
<feature type="transmembrane region" description="Helical" evidence="6">
    <location>
        <begin position="242"/>
        <end position="264"/>
    </location>
</feature>
<evidence type="ECO:0000256" key="1">
    <source>
        <dbReference type="ARBA" id="ARBA00004141"/>
    </source>
</evidence>
<organism evidence="7 8">
    <name type="scientific">Bosea vaviloviae</name>
    <dbReference type="NCBI Taxonomy" id="1526658"/>
    <lineage>
        <taxon>Bacteria</taxon>
        <taxon>Pseudomonadati</taxon>
        <taxon>Pseudomonadota</taxon>
        <taxon>Alphaproteobacteria</taxon>
        <taxon>Hyphomicrobiales</taxon>
        <taxon>Boseaceae</taxon>
        <taxon>Bosea</taxon>
    </lineage>
</organism>
<dbReference type="InterPro" id="IPR002549">
    <property type="entry name" value="AI-2E-like"/>
</dbReference>
<protein>
    <submittedName>
        <fullName evidence="7">AI-2E family transporter</fullName>
    </submittedName>
</protein>
<dbReference type="GO" id="GO:0055085">
    <property type="term" value="P:transmembrane transport"/>
    <property type="evidence" value="ECO:0007669"/>
    <property type="project" value="TreeGrafter"/>
</dbReference>
<dbReference type="AlphaFoldDB" id="A0A1D7U416"/>
<dbReference type="OrthoDB" id="5792512at2"/>
<evidence type="ECO:0000256" key="6">
    <source>
        <dbReference type="SAM" id="Phobius"/>
    </source>
</evidence>
<feature type="transmembrane region" description="Helical" evidence="6">
    <location>
        <begin position="145"/>
        <end position="171"/>
    </location>
</feature>
<dbReference type="KEGG" id="bvv:BHK69_18180"/>
<dbReference type="Pfam" id="PF01594">
    <property type="entry name" value="AI-2E_transport"/>
    <property type="match status" value="1"/>
</dbReference>
<comment type="subcellular location">
    <subcellularLocation>
        <location evidence="1">Membrane</location>
        <topology evidence="1">Multi-pass membrane protein</topology>
    </subcellularLocation>
</comment>
<keyword evidence="4 6" id="KW-1133">Transmembrane helix</keyword>
<gene>
    <name evidence="7" type="ORF">BHK69_18180</name>
</gene>
<dbReference type="PANTHER" id="PTHR21716">
    <property type="entry name" value="TRANSMEMBRANE PROTEIN"/>
    <property type="match status" value="1"/>
</dbReference>
<evidence type="ECO:0000256" key="4">
    <source>
        <dbReference type="ARBA" id="ARBA00022989"/>
    </source>
</evidence>
<feature type="transmembrane region" description="Helical" evidence="6">
    <location>
        <begin position="7"/>
        <end position="40"/>
    </location>
</feature>
<feature type="transmembrane region" description="Helical" evidence="6">
    <location>
        <begin position="60"/>
        <end position="81"/>
    </location>
</feature>
<evidence type="ECO:0000256" key="3">
    <source>
        <dbReference type="ARBA" id="ARBA00022692"/>
    </source>
</evidence>
<dbReference type="GO" id="GO:0016020">
    <property type="term" value="C:membrane"/>
    <property type="evidence" value="ECO:0007669"/>
    <property type="project" value="UniProtKB-SubCell"/>
</dbReference>